<evidence type="ECO:0000256" key="6">
    <source>
        <dbReference type="ARBA" id="ARBA00022679"/>
    </source>
</evidence>
<evidence type="ECO:0000256" key="5">
    <source>
        <dbReference type="ARBA" id="ARBA00022643"/>
    </source>
</evidence>
<dbReference type="GO" id="GO:0008531">
    <property type="term" value="F:riboflavin kinase activity"/>
    <property type="evidence" value="ECO:0007669"/>
    <property type="project" value="UniProtKB-UniRule"/>
</dbReference>
<comment type="pathway">
    <text evidence="2 15">Cofactor biosynthesis; FAD biosynthesis; FAD from FMN: step 1/1.</text>
</comment>
<dbReference type="PANTHER" id="PTHR22749">
    <property type="entry name" value="RIBOFLAVIN KINASE/FMN ADENYLYLTRANSFERASE"/>
    <property type="match status" value="1"/>
</dbReference>
<dbReference type="PIRSF" id="PIRSF004491">
    <property type="entry name" value="FAD_Synth"/>
    <property type="match status" value="1"/>
</dbReference>
<dbReference type="InterPro" id="IPR015865">
    <property type="entry name" value="Riboflavin_kinase_bac/euk"/>
</dbReference>
<proteinExistence type="inferred from homology"/>
<dbReference type="NCBIfam" id="NF004160">
    <property type="entry name" value="PRK05627.1-3"/>
    <property type="match status" value="1"/>
</dbReference>
<comment type="function">
    <text evidence="1">Catalyzes the phosphorylation of riboflavin to FMN followed by the adenylation of FMN to FAD.</text>
</comment>
<dbReference type="GO" id="GO:0003919">
    <property type="term" value="F:FMN adenylyltransferase activity"/>
    <property type="evidence" value="ECO:0007669"/>
    <property type="project" value="UniProtKB-UniRule"/>
</dbReference>
<evidence type="ECO:0000313" key="18">
    <source>
        <dbReference type="Proteomes" id="UP000732193"/>
    </source>
</evidence>
<dbReference type="PANTHER" id="PTHR22749:SF6">
    <property type="entry name" value="RIBOFLAVIN KINASE"/>
    <property type="match status" value="1"/>
</dbReference>
<evidence type="ECO:0000313" key="17">
    <source>
        <dbReference type="EMBL" id="MBM1714564.1"/>
    </source>
</evidence>
<evidence type="ECO:0000256" key="12">
    <source>
        <dbReference type="ARBA" id="ARBA00023268"/>
    </source>
</evidence>
<evidence type="ECO:0000256" key="15">
    <source>
        <dbReference type="PIRNR" id="PIRNR004491"/>
    </source>
</evidence>
<evidence type="ECO:0000256" key="2">
    <source>
        <dbReference type="ARBA" id="ARBA00004726"/>
    </source>
</evidence>
<dbReference type="EC" id="2.7.7.2" evidence="15"/>
<reference evidence="17 18" key="1">
    <citation type="submission" date="2021-01" db="EMBL/GenBank/DDBJ databases">
        <title>Diatom-associated Roseobacters Show Island Model of Population Structure.</title>
        <authorList>
            <person name="Qu L."/>
            <person name="Feng X."/>
            <person name="Chen Y."/>
            <person name="Li L."/>
            <person name="Wang X."/>
            <person name="Hu Z."/>
            <person name="Wang H."/>
            <person name="Luo H."/>
        </authorList>
    </citation>
    <scope>NUCLEOTIDE SEQUENCE [LARGE SCALE GENOMIC DNA]</scope>
    <source>
        <strain evidence="17 18">TR60-84</strain>
    </source>
</reference>
<sequence length="310" mass="33574">MRIIRDYQFVSEADRGATAAIGNFDGVHQGHLSVIDMTRAAVPDAPLGIVTFEPHPREYFAPDAPPFRLMSSEARAHRLEKLGVERLYELNFNKGLATLTPLEFARDVIKNGLGLRHVVVGADFCFGKGRAGKAEDLIRFGQELGFGVTVAPLMAQDAQTVSSTAIRMALSAGDMAAAGTMLGHWHRIDGPVITGEQRGRELGYPTANMSIDGLHQPAFGVYAVLVDVLEGPHKGTYHGVASLGVRPMFGENKANLESFLFDFKGDLYGTQLSVALVQHLRGEEKFDSLEALITQMDADSLQARAILAAL</sequence>
<feature type="domain" description="Riboflavin kinase" evidence="16">
    <location>
        <begin position="181"/>
        <end position="308"/>
    </location>
</feature>
<gene>
    <name evidence="17" type="ORF">JQV55_13415</name>
</gene>
<accession>A0AAE2W002</accession>
<evidence type="ECO:0000256" key="3">
    <source>
        <dbReference type="ARBA" id="ARBA00005201"/>
    </source>
</evidence>
<dbReference type="InterPro" id="IPR015864">
    <property type="entry name" value="FAD_synthase"/>
</dbReference>
<evidence type="ECO:0000256" key="9">
    <source>
        <dbReference type="ARBA" id="ARBA00022777"/>
    </source>
</evidence>
<dbReference type="GO" id="GO:0009231">
    <property type="term" value="P:riboflavin biosynthetic process"/>
    <property type="evidence" value="ECO:0007669"/>
    <property type="project" value="InterPro"/>
</dbReference>
<dbReference type="GO" id="GO:0009398">
    <property type="term" value="P:FMN biosynthetic process"/>
    <property type="evidence" value="ECO:0007669"/>
    <property type="project" value="UniProtKB-UniRule"/>
</dbReference>
<protein>
    <recommendedName>
        <fullName evidence="15">Riboflavin biosynthesis protein</fullName>
    </recommendedName>
    <domain>
        <recommendedName>
            <fullName evidence="15">Riboflavin kinase</fullName>
            <ecNumber evidence="15">2.7.1.26</ecNumber>
        </recommendedName>
        <alternativeName>
            <fullName evidence="15">Flavokinase</fullName>
        </alternativeName>
    </domain>
    <domain>
        <recommendedName>
            <fullName evidence="15">FMN adenylyltransferase</fullName>
            <ecNumber evidence="15">2.7.7.2</ecNumber>
        </recommendedName>
        <alternativeName>
            <fullName evidence="15">FAD pyrophosphorylase</fullName>
        </alternativeName>
        <alternativeName>
            <fullName evidence="15">FAD synthase</fullName>
        </alternativeName>
    </domain>
</protein>
<dbReference type="Proteomes" id="UP000732193">
    <property type="component" value="Unassembled WGS sequence"/>
</dbReference>
<dbReference type="EC" id="2.7.1.26" evidence="15"/>
<dbReference type="Pfam" id="PF01687">
    <property type="entry name" value="Flavokinase"/>
    <property type="match status" value="1"/>
</dbReference>
<dbReference type="InterPro" id="IPR023465">
    <property type="entry name" value="Riboflavin_kinase_dom_sf"/>
</dbReference>
<evidence type="ECO:0000256" key="10">
    <source>
        <dbReference type="ARBA" id="ARBA00022827"/>
    </source>
</evidence>
<comment type="catalytic activity">
    <reaction evidence="13 15">
        <text>riboflavin + ATP = FMN + ADP + H(+)</text>
        <dbReference type="Rhea" id="RHEA:14357"/>
        <dbReference type="ChEBI" id="CHEBI:15378"/>
        <dbReference type="ChEBI" id="CHEBI:30616"/>
        <dbReference type="ChEBI" id="CHEBI:57986"/>
        <dbReference type="ChEBI" id="CHEBI:58210"/>
        <dbReference type="ChEBI" id="CHEBI:456216"/>
        <dbReference type="EC" id="2.7.1.26"/>
    </reaction>
</comment>
<evidence type="ECO:0000256" key="11">
    <source>
        <dbReference type="ARBA" id="ARBA00022840"/>
    </source>
</evidence>
<keyword evidence="12" id="KW-0511">Multifunctional enzyme</keyword>
<comment type="catalytic activity">
    <reaction evidence="14 15">
        <text>FMN + ATP + H(+) = FAD + diphosphate</text>
        <dbReference type="Rhea" id="RHEA:17237"/>
        <dbReference type="ChEBI" id="CHEBI:15378"/>
        <dbReference type="ChEBI" id="CHEBI:30616"/>
        <dbReference type="ChEBI" id="CHEBI:33019"/>
        <dbReference type="ChEBI" id="CHEBI:57692"/>
        <dbReference type="ChEBI" id="CHEBI:58210"/>
        <dbReference type="EC" id="2.7.7.2"/>
    </reaction>
</comment>
<name>A0AAE2W002_9RHOB</name>
<dbReference type="SUPFAM" id="SSF82114">
    <property type="entry name" value="Riboflavin kinase-like"/>
    <property type="match status" value="1"/>
</dbReference>
<dbReference type="SMART" id="SM00904">
    <property type="entry name" value="Flavokinase"/>
    <property type="match status" value="1"/>
</dbReference>
<evidence type="ECO:0000259" key="16">
    <source>
        <dbReference type="SMART" id="SM00904"/>
    </source>
</evidence>
<dbReference type="FunFam" id="3.40.50.620:FF:000021">
    <property type="entry name" value="Riboflavin biosynthesis protein"/>
    <property type="match status" value="1"/>
</dbReference>
<comment type="caution">
    <text evidence="17">The sequence shown here is derived from an EMBL/GenBank/DDBJ whole genome shotgun (WGS) entry which is preliminary data.</text>
</comment>
<dbReference type="CDD" id="cd02064">
    <property type="entry name" value="FAD_synthetase_N"/>
    <property type="match status" value="1"/>
</dbReference>
<evidence type="ECO:0000256" key="8">
    <source>
        <dbReference type="ARBA" id="ARBA00022741"/>
    </source>
</evidence>
<dbReference type="InterPro" id="IPR002606">
    <property type="entry name" value="Riboflavin_kinase_bac"/>
</dbReference>
<dbReference type="GO" id="GO:0006747">
    <property type="term" value="P:FAD biosynthetic process"/>
    <property type="evidence" value="ECO:0007669"/>
    <property type="project" value="UniProtKB-UniRule"/>
</dbReference>
<evidence type="ECO:0000256" key="4">
    <source>
        <dbReference type="ARBA" id="ARBA00022630"/>
    </source>
</evidence>
<dbReference type="EMBL" id="JAFBRM010000003">
    <property type="protein sequence ID" value="MBM1714564.1"/>
    <property type="molecule type" value="Genomic_DNA"/>
</dbReference>
<organism evidence="17 18">
    <name type="scientific">Sulfitobacter geojensis</name>
    <dbReference type="NCBI Taxonomy" id="1342299"/>
    <lineage>
        <taxon>Bacteria</taxon>
        <taxon>Pseudomonadati</taxon>
        <taxon>Pseudomonadota</taxon>
        <taxon>Alphaproteobacteria</taxon>
        <taxon>Rhodobacterales</taxon>
        <taxon>Roseobacteraceae</taxon>
        <taxon>Sulfitobacter</taxon>
    </lineage>
</organism>
<keyword evidence="10 15" id="KW-0274">FAD</keyword>
<comment type="similarity">
    <text evidence="15">Belongs to the ribF family.</text>
</comment>
<evidence type="ECO:0000256" key="13">
    <source>
        <dbReference type="ARBA" id="ARBA00047880"/>
    </source>
</evidence>
<keyword evidence="11 15" id="KW-0067">ATP-binding</keyword>
<dbReference type="NCBIfam" id="TIGR00083">
    <property type="entry name" value="ribF"/>
    <property type="match status" value="1"/>
</dbReference>
<evidence type="ECO:0000256" key="7">
    <source>
        <dbReference type="ARBA" id="ARBA00022695"/>
    </source>
</evidence>
<keyword evidence="9 15" id="KW-0418">Kinase</keyword>
<dbReference type="Pfam" id="PF06574">
    <property type="entry name" value="FAD_syn"/>
    <property type="match status" value="1"/>
</dbReference>
<comment type="pathway">
    <text evidence="3 15">Cofactor biosynthesis; FMN biosynthesis; FMN from riboflavin (ATP route): step 1/1.</text>
</comment>
<keyword evidence="18" id="KW-1185">Reference proteome</keyword>
<keyword evidence="5 15" id="KW-0288">FMN</keyword>
<dbReference type="Gene3D" id="3.40.50.620">
    <property type="entry name" value="HUPs"/>
    <property type="match status" value="1"/>
</dbReference>
<keyword evidence="4 15" id="KW-0285">Flavoprotein</keyword>
<evidence type="ECO:0000256" key="1">
    <source>
        <dbReference type="ARBA" id="ARBA00002121"/>
    </source>
</evidence>
<dbReference type="GO" id="GO:0005524">
    <property type="term" value="F:ATP binding"/>
    <property type="evidence" value="ECO:0007669"/>
    <property type="project" value="UniProtKB-UniRule"/>
</dbReference>
<dbReference type="InterPro" id="IPR014729">
    <property type="entry name" value="Rossmann-like_a/b/a_fold"/>
</dbReference>
<dbReference type="InterPro" id="IPR023468">
    <property type="entry name" value="Riboflavin_kinase"/>
</dbReference>
<dbReference type="AlphaFoldDB" id="A0AAE2W002"/>
<keyword evidence="8 15" id="KW-0547">Nucleotide-binding</keyword>
<dbReference type="SUPFAM" id="SSF52374">
    <property type="entry name" value="Nucleotidylyl transferase"/>
    <property type="match status" value="1"/>
</dbReference>
<evidence type="ECO:0000256" key="14">
    <source>
        <dbReference type="ARBA" id="ARBA00049494"/>
    </source>
</evidence>
<keyword evidence="7 15" id="KW-0548">Nucleotidyltransferase</keyword>
<keyword evidence="6 15" id="KW-0808">Transferase</keyword>
<dbReference type="Gene3D" id="2.40.30.30">
    <property type="entry name" value="Riboflavin kinase-like"/>
    <property type="match status" value="1"/>
</dbReference>
<dbReference type="FunFam" id="2.40.30.30:FF:000003">
    <property type="entry name" value="Riboflavin biosynthesis protein"/>
    <property type="match status" value="1"/>
</dbReference>
<dbReference type="RefSeq" id="WP_203242635.1">
    <property type="nucleotide sequence ID" value="NZ_JAFBRH010000003.1"/>
</dbReference>